<evidence type="ECO:0000256" key="1">
    <source>
        <dbReference type="SAM" id="Phobius"/>
    </source>
</evidence>
<keyword evidence="1" id="KW-0472">Membrane</keyword>
<sequence length="206" mass="23577">MKSQTKKQTKNKIFTILVVFISLFFTIVSITALQNYFARQRKEKISLLDKFPLFNVERTKGNNEDKILIPLPIPNFKPSKYQHLIEMEHKAVLNTNGVEMDPLYLKITSSYDTKTTFENPTNFFNLSMKVNNNEYDESQRPLTALKEGNGTITIQIGIEQKEIIKETIDGKKPELDLIFDYELVDSKGNSFSGGNQTIKTSIVQTA</sequence>
<dbReference type="EMBL" id="CP025121">
    <property type="protein sequence ID" value="AYJ01291.1"/>
    <property type="molecule type" value="Genomic_DNA"/>
</dbReference>
<dbReference type="KEGG" id="pzi:CWO85_01475"/>
<dbReference type="RefSeq" id="WP_121463926.1">
    <property type="nucleotide sequence ID" value="NZ_CP025121.1"/>
</dbReference>
<dbReference type="OrthoDB" id="386060at2"/>
<gene>
    <name evidence="2" type="ORF">CWO85_01475</name>
    <name evidence="3" type="ORF">CWO85_02010</name>
</gene>
<dbReference type="KEGG" id="pzi:CWO85_02010"/>
<evidence type="ECO:0000313" key="2">
    <source>
        <dbReference type="EMBL" id="AYJ01196.1"/>
    </source>
</evidence>
<proteinExistence type="predicted"/>
<keyword evidence="1" id="KW-0812">Transmembrane</keyword>
<protein>
    <submittedName>
        <fullName evidence="2">Uncharacterized protein</fullName>
    </submittedName>
</protein>
<feature type="transmembrane region" description="Helical" evidence="1">
    <location>
        <begin position="12"/>
        <end position="37"/>
    </location>
</feature>
<reference evidence="2 4" key="1">
    <citation type="journal article" date="2018" name="BMC Genomics">
        <title>Comparative genome analysis of jujube witches'-broom Phytoplasma, an obligate pathogen that causes jujube witches'-broom disease.</title>
        <authorList>
            <person name="Wang J."/>
            <person name="Song L."/>
            <person name="Jiao Q."/>
            <person name="Yang S."/>
            <person name="Gao R."/>
            <person name="Lu X."/>
            <person name="Zhou G."/>
        </authorList>
    </citation>
    <scope>NUCLEOTIDE SEQUENCE [LARGE SCALE GENOMIC DNA]</scope>
    <source>
        <strain evidence="2">Jwb-nky</strain>
    </source>
</reference>
<evidence type="ECO:0000313" key="4">
    <source>
        <dbReference type="Proteomes" id="UP000272462"/>
    </source>
</evidence>
<dbReference type="AlphaFoldDB" id="A0A660HN50"/>
<evidence type="ECO:0000313" key="3">
    <source>
        <dbReference type="EMBL" id="AYJ01291.1"/>
    </source>
</evidence>
<keyword evidence="4" id="KW-1185">Reference proteome</keyword>
<dbReference type="EMBL" id="CP025121">
    <property type="protein sequence ID" value="AYJ01196.1"/>
    <property type="molecule type" value="Genomic_DNA"/>
</dbReference>
<dbReference type="Proteomes" id="UP000272462">
    <property type="component" value="Chromosome"/>
</dbReference>
<name>A0A660HN50_ZIZJU</name>
<accession>A0A660HN50</accession>
<organism evidence="2 4">
    <name type="scientific">Ziziphus jujuba witches'-broom phytoplasma</name>
    <dbReference type="NCBI Taxonomy" id="135727"/>
    <lineage>
        <taxon>Bacteria</taxon>
        <taxon>Bacillati</taxon>
        <taxon>Mycoplasmatota</taxon>
        <taxon>Mollicutes</taxon>
        <taxon>Acholeplasmatales</taxon>
        <taxon>Acholeplasmataceae</taxon>
        <taxon>Candidatus Phytoplasma</taxon>
        <taxon>16SrV (Elm yellows group)</taxon>
    </lineage>
</organism>
<keyword evidence="1" id="KW-1133">Transmembrane helix</keyword>